<accession>A0A7W7LP66</accession>
<evidence type="ECO:0008006" key="4">
    <source>
        <dbReference type="Google" id="ProtNLM"/>
    </source>
</evidence>
<gene>
    <name evidence="2" type="ORF">FHS39_002894</name>
</gene>
<keyword evidence="3" id="KW-1185">Reference proteome</keyword>
<evidence type="ECO:0000256" key="1">
    <source>
        <dbReference type="SAM" id="MobiDB-lite"/>
    </source>
</evidence>
<name>A0A7W7LP66_9ACTN</name>
<proteinExistence type="predicted"/>
<comment type="caution">
    <text evidence="2">The sequence shown here is derived from an EMBL/GenBank/DDBJ whole genome shotgun (WGS) entry which is preliminary data.</text>
</comment>
<evidence type="ECO:0000313" key="3">
    <source>
        <dbReference type="Proteomes" id="UP000556084"/>
    </source>
</evidence>
<sequence length="62" mass="6753">MKKVLRHSTIALTSDTYTSLLPELHQEIAEKAAKLVPRARLAGAKKKNRDASAHASLTQKAS</sequence>
<protein>
    <recommendedName>
        <fullName evidence="4">Integrase</fullName>
    </recommendedName>
</protein>
<evidence type="ECO:0000313" key="2">
    <source>
        <dbReference type="EMBL" id="MBB4893860.1"/>
    </source>
</evidence>
<reference evidence="2 3" key="1">
    <citation type="submission" date="2020-08" db="EMBL/GenBank/DDBJ databases">
        <title>Genomic Encyclopedia of Type Strains, Phase III (KMG-III): the genomes of soil and plant-associated and newly described type strains.</title>
        <authorList>
            <person name="Whitman W."/>
        </authorList>
    </citation>
    <scope>NUCLEOTIDE SEQUENCE [LARGE SCALE GENOMIC DNA]</scope>
    <source>
        <strain evidence="2 3">CECT 3266</strain>
    </source>
</reference>
<dbReference type="AlphaFoldDB" id="A0A7W7LP66"/>
<organism evidence="2 3">
    <name type="scientific">Streptomyces olivoverticillatus</name>
    <dbReference type="NCBI Taxonomy" id="66427"/>
    <lineage>
        <taxon>Bacteria</taxon>
        <taxon>Bacillati</taxon>
        <taxon>Actinomycetota</taxon>
        <taxon>Actinomycetes</taxon>
        <taxon>Kitasatosporales</taxon>
        <taxon>Streptomycetaceae</taxon>
        <taxon>Streptomyces</taxon>
    </lineage>
</organism>
<dbReference type="Proteomes" id="UP000556084">
    <property type="component" value="Unassembled WGS sequence"/>
</dbReference>
<dbReference type="EMBL" id="JACHJH010000004">
    <property type="protein sequence ID" value="MBB4893860.1"/>
    <property type="molecule type" value="Genomic_DNA"/>
</dbReference>
<feature type="region of interest" description="Disordered" evidence="1">
    <location>
        <begin position="43"/>
        <end position="62"/>
    </location>
</feature>